<dbReference type="InterPro" id="IPR028193">
    <property type="entry name" value="TEX13A-D_N"/>
</dbReference>
<evidence type="ECO:0000256" key="1">
    <source>
        <dbReference type="ARBA" id="ARBA00008287"/>
    </source>
</evidence>
<keyword evidence="4" id="KW-0862">Zinc</keyword>
<evidence type="ECO:0000256" key="4">
    <source>
        <dbReference type="ARBA" id="ARBA00022833"/>
    </source>
</evidence>
<comment type="caution">
    <text evidence="8">The sequence shown here is derived from an EMBL/GenBank/DDBJ whole genome shotgun (WGS) entry which is preliminary data.</text>
</comment>
<keyword evidence="2" id="KW-0479">Metal-binding</keyword>
<keyword evidence="9" id="KW-1185">Reference proteome</keyword>
<organism evidence="8 9">
    <name type="scientific">Galemys pyrenaicus</name>
    <name type="common">Iberian desman</name>
    <name type="synonym">Pyrenean desman</name>
    <dbReference type="NCBI Taxonomy" id="202257"/>
    <lineage>
        <taxon>Eukaryota</taxon>
        <taxon>Metazoa</taxon>
        <taxon>Chordata</taxon>
        <taxon>Craniata</taxon>
        <taxon>Vertebrata</taxon>
        <taxon>Euteleostomi</taxon>
        <taxon>Mammalia</taxon>
        <taxon>Eutheria</taxon>
        <taxon>Laurasiatheria</taxon>
        <taxon>Eulipotyphla</taxon>
        <taxon>Talpidae</taxon>
        <taxon>Galemys</taxon>
    </lineage>
</organism>
<dbReference type="Pfam" id="PF20864">
    <property type="entry name" value="Zn_ribbon_TEX13"/>
    <property type="match status" value="1"/>
</dbReference>
<dbReference type="Proteomes" id="UP000700334">
    <property type="component" value="Unassembled WGS sequence"/>
</dbReference>
<dbReference type="OrthoDB" id="448399at2759"/>
<protein>
    <submittedName>
        <fullName evidence="8">Putative testis-expressed protein 13C</fullName>
    </submittedName>
</protein>
<dbReference type="PANTHER" id="PTHR23111">
    <property type="entry name" value="ZINC FINGER PROTEIN"/>
    <property type="match status" value="1"/>
</dbReference>
<dbReference type="InterPro" id="IPR001876">
    <property type="entry name" value="Znf_RanBP2"/>
</dbReference>
<dbReference type="GO" id="GO:0008270">
    <property type="term" value="F:zinc ion binding"/>
    <property type="evidence" value="ECO:0007669"/>
    <property type="project" value="UniProtKB-KW"/>
</dbReference>
<comment type="similarity">
    <text evidence="1">Belongs to the TEX13 family.</text>
</comment>
<proteinExistence type="inferred from homology"/>
<evidence type="ECO:0000313" key="9">
    <source>
        <dbReference type="Proteomes" id="UP000700334"/>
    </source>
</evidence>
<evidence type="ECO:0000256" key="5">
    <source>
        <dbReference type="PROSITE-ProRule" id="PRU00322"/>
    </source>
</evidence>
<keyword evidence="3 5" id="KW-0863">Zinc-finger</keyword>
<name>A0A8J6DLI9_GALPY</name>
<dbReference type="InterPro" id="IPR049534">
    <property type="entry name" value="TEX13A/C/D_Znf"/>
</dbReference>
<dbReference type="InterPro" id="IPR036443">
    <property type="entry name" value="Znf_RanBP2_sf"/>
</dbReference>
<dbReference type="Gene3D" id="4.10.1060.10">
    <property type="entry name" value="Zinc finger, RanBP2-type"/>
    <property type="match status" value="1"/>
</dbReference>
<feature type="domain" description="RanBP2-type" evidence="7">
    <location>
        <begin position="340"/>
        <end position="369"/>
    </location>
</feature>
<sequence length="378" mass="43041">MKVKGNILLLWVGEVRETRAAFLKMAVNFNDPTCGFYEREVVDFINKQIIRNGVTSSFYRLKTCKSWGDVEKKLGDILRDSAVSGAIKESCAWSTLALAVRFAQRQKQEYSEKVKRLQDLIEEQKLYTNVLVGMVNRLRDLQEKERQKAQLELKQNLAALQGAEEERNLLRNQLLKVLNTQSQTKKVIQEEKRKEEPQTLDKYAFANSAANYGAGGQAMTSSVQETTVTPATTAPEGEAKEQKVLSVWSDDQKVALSYSDILRTWAQSGSVIPVNLPETSYSFLPTFTVLGAAAETAAKPLVEDTRKSWKGKQCDTRKFFPDRFNPQSGLSRPIKRIRRREGDWDCDQCNSMNFSWRKMCYKCKKISSDKGKEDFDPN</sequence>
<dbReference type="PROSITE" id="PS50199">
    <property type="entry name" value="ZF_RANBP2_2"/>
    <property type="match status" value="1"/>
</dbReference>
<gene>
    <name evidence="8" type="ORF">J0S82_007619</name>
</gene>
<evidence type="ECO:0000259" key="7">
    <source>
        <dbReference type="PROSITE" id="PS50199"/>
    </source>
</evidence>
<keyword evidence="6" id="KW-0175">Coiled coil</keyword>
<reference evidence="8" key="1">
    <citation type="journal article" date="2021" name="Evol. Appl.">
        <title>The genome of the Pyrenean desman and the effects of bottlenecks and inbreeding on the genomic landscape of an endangered species.</title>
        <authorList>
            <person name="Escoda L."/>
            <person name="Castresana J."/>
        </authorList>
    </citation>
    <scope>NUCLEOTIDE SEQUENCE</scope>
    <source>
        <strain evidence="8">IBE-C5619</strain>
    </source>
</reference>
<dbReference type="AlphaFoldDB" id="A0A8J6DLI9"/>
<feature type="coiled-coil region" evidence="6">
    <location>
        <begin position="100"/>
        <end position="180"/>
    </location>
</feature>
<dbReference type="PROSITE" id="PS01358">
    <property type="entry name" value="ZF_RANBP2_1"/>
    <property type="match status" value="1"/>
</dbReference>
<dbReference type="Pfam" id="PF15186">
    <property type="entry name" value="TEX13"/>
    <property type="match status" value="1"/>
</dbReference>
<evidence type="ECO:0000313" key="8">
    <source>
        <dbReference type="EMBL" id="KAG8510638.1"/>
    </source>
</evidence>
<dbReference type="EMBL" id="JAGFMF010011865">
    <property type="protein sequence ID" value="KAG8510638.1"/>
    <property type="molecule type" value="Genomic_DNA"/>
</dbReference>
<dbReference type="PANTHER" id="PTHR23111:SF103">
    <property type="entry name" value="TEX13 FAMILY MEMBER C3-RELATED"/>
    <property type="match status" value="1"/>
</dbReference>
<dbReference type="GO" id="GO:0003729">
    <property type="term" value="F:mRNA binding"/>
    <property type="evidence" value="ECO:0007669"/>
    <property type="project" value="TreeGrafter"/>
</dbReference>
<dbReference type="SUPFAM" id="SSF90209">
    <property type="entry name" value="Ran binding protein zinc finger-like"/>
    <property type="match status" value="1"/>
</dbReference>
<evidence type="ECO:0000256" key="2">
    <source>
        <dbReference type="ARBA" id="ARBA00022723"/>
    </source>
</evidence>
<evidence type="ECO:0000256" key="3">
    <source>
        <dbReference type="ARBA" id="ARBA00022771"/>
    </source>
</evidence>
<evidence type="ECO:0000256" key="6">
    <source>
        <dbReference type="SAM" id="Coils"/>
    </source>
</evidence>
<accession>A0A8J6DLI9</accession>